<dbReference type="CDD" id="cd00821">
    <property type="entry name" value="PH"/>
    <property type="match status" value="1"/>
</dbReference>
<dbReference type="RefSeq" id="XP_004349333.1">
    <property type="nucleotide sequence ID" value="XM_004349283.2"/>
</dbReference>
<dbReference type="SUPFAM" id="SSF54001">
    <property type="entry name" value="Cysteine proteinases"/>
    <property type="match status" value="1"/>
</dbReference>
<protein>
    <submittedName>
        <fullName evidence="7">Uncharacterized protein</fullName>
    </submittedName>
</protein>
<dbReference type="SMART" id="SM00233">
    <property type="entry name" value="PH"/>
    <property type="match status" value="1"/>
</dbReference>
<feature type="compositionally biased region" description="Polar residues" evidence="3">
    <location>
        <begin position="270"/>
        <end position="279"/>
    </location>
</feature>
<dbReference type="CDD" id="cd02257">
    <property type="entry name" value="Peptidase_C19"/>
    <property type="match status" value="1"/>
</dbReference>
<evidence type="ECO:0000256" key="2">
    <source>
        <dbReference type="ARBA" id="ARBA00022801"/>
    </source>
</evidence>
<dbReference type="SMART" id="SM00456">
    <property type="entry name" value="WW"/>
    <property type="match status" value="2"/>
</dbReference>
<dbReference type="GO" id="GO:0004843">
    <property type="term" value="F:cysteine-type deubiquitinase activity"/>
    <property type="evidence" value="ECO:0007669"/>
    <property type="project" value="InterPro"/>
</dbReference>
<dbReference type="InterPro" id="IPR038765">
    <property type="entry name" value="Papain-like_cys_pep_sf"/>
</dbReference>
<evidence type="ECO:0000313" key="7">
    <source>
        <dbReference type="EMBL" id="KJE91450.1"/>
    </source>
</evidence>
<dbReference type="AlphaFoldDB" id="A0A0D2WLI7"/>
<evidence type="ECO:0000256" key="1">
    <source>
        <dbReference type="ARBA" id="ARBA00022786"/>
    </source>
</evidence>
<dbReference type="PROSITE" id="PS50020">
    <property type="entry name" value="WW_DOMAIN_2"/>
    <property type="match status" value="2"/>
</dbReference>
<dbReference type="Pfam" id="PF00397">
    <property type="entry name" value="WW"/>
    <property type="match status" value="1"/>
</dbReference>
<feature type="region of interest" description="Disordered" evidence="3">
    <location>
        <begin position="255"/>
        <end position="287"/>
    </location>
</feature>
<evidence type="ECO:0000313" key="8">
    <source>
        <dbReference type="Proteomes" id="UP000008743"/>
    </source>
</evidence>
<dbReference type="InterPro" id="IPR036020">
    <property type="entry name" value="WW_dom_sf"/>
</dbReference>
<gene>
    <name evidence="7" type="ORF">CAOG_002583</name>
</gene>
<dbReference type="PANTHER" id="PTHR22975:SF9">
    <property type="entry name" value="ECHINUS SPLICE FORM 3"/>
    <property type="match status" value="1"/>
</dbReference>
<dbReference type="EMBL" id="KE346362">
    <property type="protein sequence ID" value="KJE91450.1"/>
    <property type="molecule type" value="Genomic_DNA"/>
</dbReference>
<evidence type="ECO:0000259" key="5">
    <source>
        <dbReference type="PROSITE" id="PS50020"/>
    </source>
</evidence>
<reference evidence="8" key="1">
    <citation type="submission" date="2011-02" db="EMBL/GenBank/DDBJ databases">
        <title>The Genome Sequence of Capsaspora owczarzaki ATCC 30864.</title>
        <authorList>
            <person name="Russ C."/>
            <person name="Cuomo C."/>
            <person name="Burger G."/>
            <person name="Gray M.W."/>
            <person name="Holland P.W.H."/>
            <person name="King N."/>
            <person name="Lang F.B.F."/>
            <person name="Roger A.J."/>
            <person name="Ruiz-Trillo I."/>
            <person name="Young S.K."/>
            <person name="Zeng Q."/>
            <person name="Gargeya S."/>
            <person name="Alvarado L."/>
            <person name="Berlin A."/>
            <person name="Chapman S.B."/>
            <person name="Chen Z."/>
            <person name="Freedman E."/>
            <person name="Gellesch M."/>
            <person name="Goldberg J."/>
            <person name="Griggs A."/>
            <person name="Gujja S."/>
            <person name="Heilman E."/>
            <person name="Heiman D."/>
            <person name="Howarth C."/>
            <person name="Mehta T."/>
            <person name="Neiman D."/>
            <person name="Pearson M."/>
            <person name="Roberts A."/>
            <person name="Saif S."/>
            <person name="Shea T."/>
            <person name="Shenoy N."/>
            <person name="Sisk P."/>
            <person name="Stolte C."/>
            <person name="Sykes S."/>
            <person name="White J."/>
            <person name="Yandava C."/>
            <person name="Haas B."/>
            <person name="Nusbaum C."/>
            <person name="Birren B."/>
        </authorList>
    </citation>
    <scope>NUCLEOTIDE SEQUENCE</scope>
    <source>
        <strain evidence="8">ATCC 30864</strain>
    </source>
</reference>
<feature type="compositionally biased region" description="Low complexity" evidence="3">
    <location>
        <begin position="706"/>
        <end position="757"/>
    </location>
</feature>
<dbReference type="Gene3D" id="2.30.29.30">
    <property type="entry name" value="Pleckstrin-homology domain (PH domain)/Phosphotyrosine-binding domain (PTB)"/>
    <property type="match status" value="1"/>
</dbReference>
<feature type="compositionally biased region" description="Low complexity" evidence="3">
    <location>
        <begin position="852"/>
        <end position="879"/>
    </location>
</feature>
<feature type="compositionally biased region" description="Low complexity" evidence="3">
    <location>
        <begin position="941"/>
        <end position="979"/>
    </location>
</feature>
<dbReference type="Proteomes" id="UP000008743">
    <property type="component" value="Unassembled WGS sequence"/>
</dbReference>
<dbReference type="Gene3D" id="3.90.70.10">
    <property type="entry name" value="Cysteine proteinases"/>
    <property type="match status" value="2"/>
</dbReference>
<accession>A0A0D2WLI7</accession>
<evidence type="ECO:0000259" key="6">
    <source>
        <dbReference type="PROSITE" id="PS50235"/>
    </source>
</evidence>
<dbReference type="eggNOG" id="KOG0940">
    <property type="taxonomic scope" value="Eukaryota"/>
</dbReference>
<name>A0A0D2WLI7_CAPO3</name>
<dbReference type="SUPFAM" id="SSF51045">
    <property type="entry name" value="WW domain"/>
    <property type="match status" value="2"/>
</dbReference>
<dbReference type="Pfam" id="PF00169">
    <property type="entry name" value="PH"/>
    <property type="match status" value="1"/>
</dbReference>
<feature type="compositionally biased region" description="Low complexity" evidence="3">
    <location>
        <begin position="9"/>
        <end position="20"/>
    </location>
</feature>
<dbReference type="OrthoDB" id="205782at2759"/>
<dbReference type="PROSITE" id="PS50235">
    <property type="entry name" value="USP_3"/>
    <property type="match status" value="1"/>
</dbReference>
<dbReference type="PANTHER" id="PTHR22975">
    <property type="entry name" value="UBIQUITIN SPECIFIC PROTEINASE"/>
    <property type="match status" value="1"/>
</dbReference>
<dbReference type="InterPro" id="IPR001202">
    <property type="entry name" value="WW_dom"/>
</dbReference>
<dbReference type="SUPFAM" id="SSF50729">
    <property type="entry name" value="PH domain-like"/>
    <property type="match status" value="1"/>
</dbReference>
<keyword evidence="2" id="KW-0378">Hydrolase</keyword>
<organism evidence="7 8">
    <name type="scientific">Capsaspora owczarzaki (strain ATCC 30864)</name>
    <dbReference type="NCBI Taxonomy" id="595528"/>
    <lineage>
        <taxon>Eukaryota</taxon>
        <taxon>Filasterea</taxon>
        <taxon>Capsaspora</taxon>
    </lineage>
</organism>
<dbReference type="InterPro" id="IPR001849">
    <property type="entry name" value="PH_domain"/>
</dbReference>
<dbReference type="Pfam" id="PF00443">
    <property type="entry name" value="UCH"/>
    <property type="match status" value="1"/>
</dbReference>
<dbReference type="InterPro" id="IPR011993">
    <property type="entry name" value="PH-like_dom_sf"/>
</dbReference>
<feature type="domain" description="PH" evidence="4">
    <location>
        <begin position="773"/>
        <end position="931"/>
    </location>
</feature>
<feature type="region of interest" description="Disordered" evidence="3">
    <location>
        <begin position="693"/>
        <end position="764"/>
    </location>
</feature>
<dbReference type="eggNOG" id="KOG1887">
    <property type="taxonomic scope" value="Eukaryota"/>
</dbReference>
<dbReference type="PROSITE" id="PS50003">
    <property type="entry name" value="PH_DOMAIN"/>
    <property type="match status" value="1"/>
</dbReference>
<dbReference type="PhylomeDB" id="A0A0D2WLI7"/>
<dbReference type="CDD" id="cd00201">
    <property type="entry name" value="WW"/>
    <property type="match status" value="2"/>
</dbReference>
<sequence>MASPAIAAPSTPLPSTLGSLTGSHGSTATLQAVPTAAVSATSMTSLDRSGLSSLSHSVNDLTSTSADWSRGLTNATGDNHCFMNGVVQLLWHLAPFRDAFAAVDSHHCSDTQNQLDCVFCALKTIFNNTTDSHVPPDALRSALSSVYKSSSRFQLGDMNDAVECLEAIQSTIHSQVVGDQVKDDHYDSCTAPTCPVHSVFALRVSEHVKCSSCGAQSKDFEFEKSIHYVAVEALAEQVHHERKRRRKTNTYRLSIIAPNTKDAPPANGNPRASLSSGSAGNVEDEPWPAGWEKVEAPEGKLYFHDHNSKITYWTDPRLRVRAGLPHGWDFSTTETGEMYYVDHVTKGSAWTPPLATRSIQATLHECIPPVALDHLLNAVNESDVRSCQKTCGTVNTIVPTLHSAPSVFALALVWGSTRPQSELISEVLELLAPALDLATVFHRTRPTEPKAKRRWSLADPDNRLNADAFAAKDALPMSLTGLVCYYGKHYIAFFYNPRDRMWMMYDDATVKPVGPTWASLIAKCKASKFQPAVLLYQRCTFEEARALATQYISEYNEIVEKRAVAKARDQHLIQLTEYELNRISSSISDAADASGVITSPFATLSSSGMLAKLHKGGIASKLGSLATRDNVAQLNRRPSAIDTFEAHAAEEDDAALARRLAAEFESEDQASRQSAEDADAAFARQLHNEMVAQHRAAQEQFRLRQAEQQARLQQQQQQPQPQQQQQQHAAAPSTSDPATTSVTTDPGVTTSNAAAAPAPAPGPRVKLEHISASAFREGSLFLKERKHLIKSAWKERRFSLRGPYLTFVKPNKVDSIKVVDHLDKCVLLVIDQSHTRLSGSSGLESVRDRSKPAAADASLSRSPSAASSASSASVLSRASSNERIGTVNGKKAATPTPFYFQLRHPKMLYELCAASEEDMQQWLLMLERAGARRGSLKESHATGSESATPPSPAPASDAATAPGTDSAPSSPSTSNPAASPFVFNAANYY</sequence>
<feature type="domain" description="WW" evidence="5">
    <location>
        <begin position="322"/>
        <end position="355"/>
    </location>
</feature>
<evidence type="ECO:0000256" key="3">
    <source>
        <dbReference type="SAM" id="MobiDB-lite"/>
    </source>
</evidence>
<proteinExistence type="predicted"/>
<dbReference type="InterPro" id="IPR052398">
    <property type="entry name" value="Ubiquitin_hydrolase_53/54"/>
</dbReference>
<dbReference type="InterPro" id="IPR001394">
    <property type="entry name" value="Peptidase_C19_UCH"/>
</dbReference>
<keyword evidence="1" id="KW-0833">Ubl conjugation pathway</keyword>
<dbReference type="InParanoid" id="A0A0D2WLI7"/>
<dbReference type="Gene3D" id="2.20.70.10">
    <property type="match status" value="2"/>
</dbReference>
<feature type="region of interest" description="Disordered" evidence="3">
    <location>
        <begin position="1"/>
        <end position="20"/>
    </location>
</feature>
<dbReference type="STRING" id="595528.A0A0D2WLI7"/>
<feature type="domain" description="USP" evidence="6">
    <location>
        <begin position="70"/>
        <end position="539"/>
    </location>
</feature>
<dbReference type="GO" id="GO:0016579">
    <property type="term" value="P:protein deubiquitination"/>
    <property type="evidence" value="ECO:0007669"/>
    <property type="project" value="InterPro"/>
</dbReference>
<feature type="domain" description="WW" evidence="5">
    <location>
        <begin position="285"/>
        <end position="318"/>
    </location>
</feature>
<evidence type="ECO:0000259" key="4">
    <source>
        <dbReference type="PROSITE" id="PS50003"/>
    </source>
</evidence>
<feature type="region of interest" description="Disordered" evidence="3">
    <location>
        <begin position="934"/>
        <end position="979"/>
    </location>
</feature>
<keyword evidence="8" id="KW-1185">Reference proteome</keyword>
<dbReference type="InterPro" id="IPR028889">
    <property type="entry name" value="USP"/>
</dbReference>
<feature type="region of interest" description="Disordered" evidence="3">
    <location>
        <begin position="838"/>
        <end position="881"/>
    </location>
</feature>